<proteinExistence type="predicted"/>
<dbReference type="RefSeq" id="WP_042472271.1">
    <property type="nucleotide sequence ID" value="NZ_BAYX01000006.1"/>
</dbReference>
<evidence type="ECO:0000313" key="1">
    <source>
        <dbReference type="EMBL" id="GAJ93403.1"/>
    </source>
</evidence>
<name>A0AA87U8J4_RHIRH</name>
<organism evidence="1 2">
    <name type="scientific">Rhizobium rhizogenes NBRC 13257</name>
    <dbReference type="NCBI Taxonomy" id="1220581"/>
    <lineage>
        <taxon>Bacteria</taxon>
        <taxon>Pseudomonadati</taxon>
        <taxon>Pseudomonadota</taxon>
        <taxon>Alphaproteobacteria</taxon>
        <taxon>Hyphomicrobiales</taxon>
        <taxon>Rhizobiaceae</taxon>
        <taxon>Rhizobium/Agrobacterium group</taxon>
        <taxon>Rhizobium</taxon>
    </lineage>
</organism>
<dbReference type="EMBL" id="BAYX01000006">
    <property type="protein sequence ID" value="GAJ93403.1"/>
    <property type="molecule type" value="Genomic_DNA"/>
</dbReference>
<accession>A0AA87U8J4</accession>
<sequence>MIRLSARKLLWALLSLIIVSLLALNISLFRSDVDITALASNASVPVAMDSTAVAGDVILPNGPAFSQTLSRPLFSPTRREFVVQEKPVQQQDTASVDKGAAIITRPAIAFQGTRTIEGERRALVRVEGSQAAEWLPIGSKIAGWTITKIDVGSLILAQKGETISYDLFAAGGSGQTATGEVEE</sequence>
<gene>
    <name evidence="1" type="ORF">RRH01S_06_00220</name>
</gene>
<reference evidence="1 2" key="1">
    <citation type="submission" date="2014-05" db="EMBL/GenBank/DDBJ databases">
        <title>Whole genome shotgun sequence of Rhizobium rhizogenes NBRC 13257.</title>
        <authorList>
            <person name="Katano-Makiyama Y."/>
            <person name="Hosoyama A."/>
            <person name="Hashimoto M."/>
            <person name="Hosoyama Y."/>
            <person name="Noguchi M."/>
            <person name="Tsuchikane K."/>
            <person name="Kimura A."/>
            <person name="Ohji S."/>
            <person name="Ichikawa N."/>
            <person name="Yamazoe A."/>
            <person name="Fujita N."/>
        </authorList>
    </citation>
    <scope>NUCLEOTIDE SEQUENCE [LARGE SCALE GENOMIC DNA]</scope>
    <source>
        <strain evidence="1 2">NBRC 13257</strain>
    </source>
</reference>
<comment type="caution">
    <text evidence="1">The sequence shown here is derived from an EMBL/GenBank/DDBJ whole genome shotgun (WGS) entry which is preliminary data.</text>
</comment>
<protein>
    <submittedName>
        <fullName evidence="1">Uncharacterized protein</fullName>
    </submittedName>
</protein>
<dbReference type="Proteomes" id="UP000026941">
    <property type="component" value="Unassembled WGS sequence"/>
</dbReference>
<evidence type="ECO:0000313" key="2">
    <source>
        <dbReference type="Proteomes" id="UP000026941"/>
    </source>
</evidence>
<dbReference type="AlphaFoldDB" id="A0AA87U8J4"/>